<reference evidence="2 3" key="1">
    <citation type="submission" date="2016-10" db="EMBL/GenBank/DDBJ databases">
        <title>Proteomics and genomics reveal pathogen-plant mechanisms compatible with a hemibiotrophic lifestyle of Diplodia corticola.</title>
        <authorList>
            <person name="Fernandes I."/>
            <person name="De Jonge R."/>
            <person name="Van De Peer Y."/>
            <person name="Devreese B."/>
            <person name="Alves A."/>
            <person name="Esteves A.C."/>
        </authorList>
    </citation>
    <scope>NUCLEOTIDE SEQUENCE [LARGE SCALE GENOMIC DNA]</scope>
    <source>
        <strain evidence="2 3">CBS 112549</strain>
    </source>
</reference>
<sequence length="389" mass="44021">MPLTKQTMDFVVDGLPESTSPNLHLSHPTPEECVQISTKTSASWKDSLTLPVYLEESKYLATVPLAKNNGLTMWILVDKNLPQNERPILCSCESFRKRSLTSDADGNVEDNMVHGIASVYCPPEYRGRGYGTRHMKEMAKVLYSWQSEQVKCVGSVLYSDIGKTYYANLGWKPNPTNSHVLFQPAKIAKRRIAKEIMEGDLAELCDRDEKMVRKIMATPAKAKRRLTIVPDLDHMLWHIGKEDFATQFLFGKIAQAKGAIAGPPGRQVWAIWTHRYYNHPDAESPDNVLYILRLVVEGQDSHAEIFEEQVDYLTAVLQTAQAEATDWRLNCVNLWNPTPLVRSMIAQSGIEYSMVEREDDSIASGLWYDENGGVGPAPEWLNNEHYAWC</sequence>
<dbReference type="OrthoDB" id="2020070at2759"/>
<keyword evidence="2" id="KW-0808">Transferase</keyword>
<dbReference type="STRING" id="236234.A0A1J9QPP4"/>
<dbReference type="InterPro" id="IPR016181">
    <property type="entry name" value="Acyl_CoA_acyltransferase"/>
</dbReference>
<dbReference type="GeneID" id="31017998"/>
<evidence type="ECO:0000259" key="1">
    <source>
        <dbReference type="Pfam" id="PF22998"/>
    </source>
</evidence>
<dbReference type="EMBL" id="MNUE01000060">
    <property type="protein sequence ID" value="OJD30433.1"/>
    <property type="molecule type" value="Genomic_DNA"/>
</dbReference>
<proteinExistence type="predicted"/>
<keyword evidence="3" id="KW-1185">Reference proteome</keyword>
<comment type="caution">
    <text evidence="2">The sequence shown here is derived from an EMBL/GenBank/DDBJ whole genome shotgun (WGS) entry which is preliminary data.</text>
</comment>
<dbReference type="Pfam" id="PF22998">
    <property type="entry name" value="GNAT_LYC1-like"/>
    <property type="match status" value="1"/>
</dbReference>
<evidence type="ECO:0000313" key="3">
    <source>
        <dbReference type="Proteomes" id="UP000183809"/>
    </source>
</evidence>
<name>A0A1J9QPP4_9PEZI</name>
<dbReference type="Proteomes" id="UP000183809">
    <property type="component" value="Unassembled WGS sequence"/>
</dbReference>
<evidence type="ECO:0000313" key="2">
    <source>
        <dbReference type="EMBL" id="OJD30433.1"/>
    </source>
</evidence>
<dbReference type="AlphaFoldDB" id="A0A1J9QPP4"/>
<feature type="domain" description="LYC1 C-terminal" evidence="1">
    <location>
        <begin position="187"/>
        <end position="389"/>
    </location>
</feature>
<dbReference type="GO" id="GO:0016740">
    <property type="term" value="F:transferase activity"/>
    <property type="evidence" value="ECO:0007669"/>
    <property type="project" value="UniProtKB-KW"/>
</dbReference>
<accession>A0A1J9QPP4</accession>
<dbReference type="SUPFAM" id="SSF55729">
    <property type="entry name" value="Acyl-CoA N-acyltransferases (Nat)"/>
    <property type="match status" value="1"/>
</dbReference>
<dbReference type="InterPro" id="IPR053013">
    <property type="entry name" value="LAT"/>
</dbReference>
<dbReference type="Gene3D" id="3.40.630.30">
    <property type="match status" value="1"/>
</dbReference>
<organism evidence="2 3">
    <name type="scientific">Diplodia corticola</name>
    <dbReference type="NCBI Taxonomy" id="236234"/>
    <lineage>
        <taxon>Eukaryota</taxon>
        <taxon>Fungi</taxon>
        <taxon>Dikarya</taxon>
        <taxon>Ascomycota</taxon>
        <taxon>Pezizomycotina</taxon>
        <taxon>Dothideomycetes</taxon>
        <taxon>Dothideomycetes incertae sedis</taxon>
        <taxon>Botryosphaeriales</taxon>
        <taxon>Botryosphaeriaceae</taxon>
        <taxon>Diplodia</taxon>
    </lineage>
</organism>
<gene>
    <name evidence="2" type="ORF">BKCO1_600009</name>
</gene>
<dbReference type="PANTHER" id="PTHR34815:SF2">
    <property type="entry name" value="N-ACETYLTRANSFERASE DOMAIN-CONTAINING PROTEIN"/>
    <property type="match status" value="1"/>
</dbReference>
<dbReference type="PANTHER" id="PTHR34815">
    <property type="entry name" value="LYSINE ACETYLTRANSFERASE"/>
    <property type="match status" value="1"/>
</dbReference>
<dbReference type="RefSeq" id="XP_020126693.1">
    <property type="nucleotide sequence ID" value="XM_020277737.1"/>
</dbReference>
<dbReference type="InterPro" id="IPR055100">
    <property type="entry name" value="GNAT_LYC1-like"/>
</dbReference>
<protein>
    <submittedName>
        <fullName evidence="2">Lysine acetyltransferase protein</fullName>
    </submittedName>
</protein>